<dbReference type="Proteomes" id="UP000053424">
    <property type="component" value="Unassembled WGS sequence"/>
</dbReference>
<keyword evidence="2" id="KW-1185">Reference proteome</keyword>
<dbReference type="OrthoDB" id="2269034at2759"/>
<evidence type="ECO:0008006" key="3">
    <source>
        <dbReference type="Google" id="ProtNLM"/>
    </source>
</evidence>
<proteinExistence type="predicted"/>
<dbReference type="STRING" id="686832.A0A0C2YAV5"/>
<dbReference type="EMBL" id="KN831792">
    <property type="protein sequence ID" value="KIM38127.1"/>
    <property type="molecule type" value="Genomic_DNA"/>
</dbReference>
<reference evidence="1 2" key="1">
    <citation type="submission" date="2014-04" db="EMBL/GenBank/DDBJ databases">
        <authorList>
            <consortium name="DOE Joint Genome Institute"/>
            <person name="Kuo A."/>
            <person name="Gay G."/>
            <person name="Dore J."/>
            <person name="Kohler A."/>
            <person name="Nagy L.G."/>
            <person name="Floudas D."/>
            <person name="Copeland A."/>
            <person name="Barry K.W."/>
            <person name="Cichocki N."/>
            <person name="Veneault-Fourrey C."/>
            <person name="LaButti K."/>
            <person name="Lindquist E.A."/>
            <person name="Lipzen A."/>
            <person name="Lundell T."/>
            <person name="Morin E."/>
            <person name="Murat C."/>
            <person name="Sun H."/>
            <person name="Tunlid A."/>
            <person name="Henrissat B."/>
            <person name="Grigoriev I.V."/>
            <person name="Hibbett D.S."/>
            <person name="Martin F."/>
            <person name="Nordberg H.P."/>
            <person name="Cantor M.N."/>
            <person name="Hua S.X."/>
        </authorList>
    </citation>
    <scope>NUCLEOTIDE SEQUENCE [LARGE SCALE GENOMIC DNA]</scope>
    <source>
        <strain evidence="2">h7</strain>
    </source>
</reference>
<protein>
    <recommendedName>
        <fullName evidence="3">F-box domain-containing protein</fullName>
    </recommendedName>
</protein>
<dbReference type="AlphaFoldDB" id="A0A0C2YAV5"/>
<dbReference type="InterPro" id="IPR032675">
    <property type="entry name" value="LRR_dom_sf"/>
</dbReference>
<accession>A0A0C2YAV5</accession>
<sequence length="481" mass="54878">MNGGPCLLCQEDVELERKIQELQDKRRNLQTRMNASHDPFILKFPPEISSHILLLSLQEWDYDPFYECSQSHDGIRNELPTPFLLSTICRGWRQLARSTPSLWTTVSFTLEKPTKVPLLEAIRDWLLLSGGLPLKIWISSYEGKNPVSQEMYGPVINALNQHSGRWQKLSLCIPASYFRHFRGSSPTSSLYDLQIINSGDLDTDGLLPAFRMNFKPSPTNLSMCSIRLSANDIGCGNLTSLSMQYMSVNDCIVAIRHAPLLESCEMRQIDSRGDVSTPNTNFRHTRLRDLDLGYVREDLFIDQLLRLMECPALEEFSSRQRLSIAMVDSLVSFFKRSESRLKELGLYGDGDTEEKLAVEFIKKLLNAVPYLHGLFLGGNTLPIDDLLEELSSSPPILAGGTPGFLPRLQSLALYSYDISKWEYIPYIYTWPHRKHLRMTISPYDRSFIVIDDDTQDKISQLIDQGANIHVLKRGKDYFRSA</sequence>
<dbReference type="Gene3D" id="3.80.10.10">
    <property type="entry name" value="Ribonuclease Inhibitor"/>
    <property type="match status" value="1"/>
</dbReference>
<reference evidence="2" key="2">
    <citation type="submission" date="2015-01" db="EMBL/GenBank/DDBJ databases">
        <title>Evolutionary Origins and Diversification of the Mycorrhizal Mutualists.</title>
        <authorList>
            <consortium name="DOE Joint Genome Institute"/>
            <consortium name="Mycorrhizal Genomics Consortium"/>
            <person name="Kohler A."/>
            <person name="Kuo A."/>
            <person name="Nagy L.G."/>
            <person name="Floudas D."/>
            <person name="Copeland A."/>
            <person name="Barry K.W."/>
            <person name="Cichocki N."/>
            <person name="Veneault-Fourrey C."/>
            <person name="LaButti K."/>
            <person name="Lindquist E.A."/>
            <person name="Lipzen A."/>
            <person name="Lundell T."/>
            <person name="Morin E."/>
            <person name="Murat C."/>
            <person name="Riley R."/>
            <person name="Ohm R."/>
            <person name="Sun H."/>
            <person name="Tunlid A."/>
            <person name="Henrissat B."/>
            <person name="Grigoriev I.V."/>
            <person name="Hibbett D.S."/>
            <person name="Martin F."/>
        </authorList>
    </citation>
    <scope>NUCLEOTIDE SEQUENCE [LARGE SCALE GENOMIC DNA]</scope>
    <source>
        <strain evidence="2">h7</strain>
    </source>
</reference>
<name>A0A0C2YAV5_HEBCY</name>
<evidence type="ECO:0000313" key="2">
    <source>
        <dbReference type="Proteomes" id="UP000053424"/>
    </source>
</evidence>
<dbReference type="SUPFAM" id="SSF52047">
    <property type="entry name" value="RNI-like"/>
    <property type="match status" value="1"/>
</dbReference>
<evidence type="ECO:0000313" key="1">
    <source>
        <dbReference type="EMBL" id="KIM38127.1"/>
    </source>
</evidence>
<organism evidence="1 2">
    <name type="scientific">Hebeloma cylindrosporum</name>
    <dbReference type="NCBI Taxonomy" id="76867"/>
    <lineage>
        <taxon>Eukaryota</taxon>
        <taxon>Fungi</taxon>
        <taxon>Dikarya</taxon>
        <taxon>Basidiomycota</taxon>
        <taxon>Agaricomycotina</taxon>
        <taxon>Agaricomycetes</taxon>
        <taxon>Agaricomycetidae</taxon>
        <taxon>Agaricales</taxon>
        <taxon>Agaricineae</taxon>
        <taxon>Hymenogastraceae</taxon>
        <taxon>Hebeloma</taxon>
    </lineage>
</organism>
<dbReference type="HOGENOM" id="CLU_018544_14_1_1"/>
<gene>
    <name evidence="1" type="ORF">M413DRAFT_30276</name>
</gene>